<evidence type="ECO:0000256" key="8">
    <source>
        <dbReference type="ARBA" id="ARBA00023136"/>
    </source>
</evidence>
<evidence type="ECO:0000256" key="2">
    <source>
        <dbReference type="ARBA" id="ARBA00006337"/>
    </source>
</evidence>
<dbReference type="Pfam" id="PF01595">
    <property type="entry name" value="CNNM"/>
    <property type="match status" value="1"/>
</dbReference>
<feature type="transmembrane region" description="Helical" evidence="11">
    <location>
        <begin position="119"/>
        <end position="138"/>
    </location>
</feature>
<comment type="similarity">
    <text evidence="2">Belongs to the UPF0053 family.</text>
</comment>
<dbReference type="AlphaFoldDB" id="A0A1G1KSS0"/>
<keyword evidence="3" id="KW-1003">Cell membrane</keyword>
<evidence type="ECO:0000256" key="10">
    <source>
        <dbReference type="PROSITE-ProRule" id="PRU01193"/>
    </source>
</evidence>
<evidence type="ECO:0000256" key="3">
    <source>
        <dbReference type="ARBA" id="ARBA00022475"/>
    </source>
</evidence>
<feature type="domain" description="CBS" evidence="12">
    <location>
        <begin position="267"/>
        <end position="324"/>
    </location>
</feature>
<dbReference type="CDD" id="cd04590">
    <property type="entry name" value="CBS_pair_CorC_HlyC_assoc"/>
    <property type="match status" value="1"/>
</dbReference>
<evidence type="ECO:0000313" key="15">
    <source>
        <dbReference type="Proteomes" id="UP000178187"/>
    </source>
</evidence>
<dbReference type="GO" id="GO:0050660">
    <property type="term" value="F:flavin adenine dinucleotide binding"/>
    <property type="evidence" value="ECO:0007669"/>
    <property type="project" value="InterPro"/>
</dbReference>
<keyword evidence="6 10" id="KW-1133">Transmembrane helix</keyword>
<dbReference type="InterPro" id="IPR044751">
    <property type="entry name" value="Ion_transp-like_CBS"/>
</dbReference>
<dbReference type="InterPro" id="IPR036318">
    <property type="entry name" value="FAD-bd_PCMH-like_sf"/>
</dbReference>
<sequence length="411" mass="46867">MPTLMSHFALLILLLLMSAFFSGSEAAIFSLSKIEKRRLQSGHPLIWKIVERLLESPRRTLITILIGNMAVNTLMVAIVTLISIKLFGFGGVGWTIAGFTVVLVLFGELTPKVFAVQQNVWTATITCIPLDLIARILFPIRKLIRLISDFILRILVKGKRLHPDMISEDELKALVRIGEEEGVLKDEESGMIHKLISLSDRIVREIMTPRPDLIAFDVEDSPESLAELIKQSHYSYIPVYEKSLDHLLGVIWSQEFMLDETKKVQEHIMTPFYVPETKPVDELLLELQKQQYRCAICVDEYGGTAGIVTLEDVLEEIFGEFYDEYSKEEPMIRETGVGRYMVLGKAGLHELEEKLGLHLTSETSETLGGWLLEKLGRIPKTGELFSDDANEFYVREVHRQRIKKIEIWQKP</sequence>
<evidence type="ECO:0000256" key="6">
    <source>
        <dbReference type="ARBA" id="ARBA00022989"/>
    </source>
</evidence>
<feature type="domain" description="CBS" evidence="12">
    <location>
        <begin position="207"/>
        <end position="266"/>
    </location>
</feature>
<dbReference type="InterPro" id="IPR016169">
    <property type="entry name" value="FAD-bd_PCMH_sub2"/>
</dbReference>
<accession>A0A1G1KSS0</accession>
<dbReference type="PANTHER" id="PTHR22777:SF32">
    <property type="entry name" value="UPF0053 INNER MEMBRANE PROTEIN YFJD"/>
    <property type="match status" value="1"/>
</dbReference>
<feature type="domain" description="CNNM transmembrane" evidence="13">
    <location>
        <begin position="1"/>
        <end position="188"/>
    </location>
</feature>
<proteinExistence type="inferred from homology"/>
<keyword evidence="4 10" id="KW-0812">Transmembrane</keyword>
<evidence type="ECO:0008006" key="16">
    <source>
        <dbReference type="Google" id="ProtNLM"/>
    </source>
</evidence>
<dbReference type="PROSITE" id="PS51371">
    <property type="entry name" value="CBS"/>
    <property type="match status" value="2"/>
</dbReference>
<dbReference type="Gene3D" id="3.30.465.10">
    <property type="match status" value="1"/>
</dbReference>
<dbReference type="InterPro" id="IPR005170">
    <property type="entry name" value="Transptr-assoc_dom"/>
</dbReference>
<dbReference type="Pfam" id="PF03471">
    <property type="entry name" value="CorC_HlyC"/>
    <property type="match status" value="1"/>
</dbReference>
<evidence type="ECO:0000256" key="7">
    <source>
        <dbReference type="ARBA" id="ARBA00023122"/>
    </source>
</evidence>
<feature type="transmembrane region" description="Helical" evidence="11">
    <location>
        <begin position="86"/>
        <end position="107"/>
    </location>
</feature>
<keyword evidence="7 9" id="KW-0129">CBS domain</keyword>
<name>A0A1G1KSS0_9BACT</name>
<organism evidence="14 15">
    <name type="scientific">Candidatus Danuiimicrobium aquiferis</name>
    <dbReference type="NCBI Taxonomy" id="1801832"/>
    <lineage>
        <taxon>Bacteria</taxon>
        <taxon>Pseudomonadati</taxon>
        <taxon>Candidatus Omnitrophota</taxon>
        <taxon>Candidatus Danuiimicrobium</taxon>
    </lineage>
</organism>
<protein>
    <recommendedName>
        <fullName evidence="16">Hemolysin</fullName>
    </recommendedName>
</protein>
<dbReference type="SMART" id="SM01091">
    <property type="entry name" value="CorC_HlyC"/>
    <property type="match status" value="1"/>
</dbReference>
<dbReference type="SUPFAM" id="SSF56176">
    <property type="entry name" value="FAD-binding/transporter-associated domain-like"/>
    <property type="match status" value="1"/>
</dbReference>
<dbReference type="GO" id="GO:0005886">
    <property type="term" value="C:plasma membrane"/>
    <property type="evidence" value="ECO:0007669"/>
    <property type="project" value="UniProtKB-SubCell"/>
</dbReference>
<dbReference type="InterPro" id="IPR046342">
    <property type="entry name" value="CBS_dom_sf"/>
</dbReference>
<keyword evidence="8 10" id="KW-0472">Membrane</keyword>
<evidence type="ECO:0000313" key="14">
    <source>
        <dbReference type="EMBL" id="OGW95619.1"/>
    </source>
</evidence>
<dbReference type="PROSITE" id="PS51846">
    <property type="entry name" value="CNNM"/>
    <property type="match status" value="1"/>
</dbReference>
<dbReference type="PANTHER" id="PTHR22777">
    <property type="entry name" value="HEMOLYSIN-RELATED"/>
    <property type="match status" value="1"/>
</dbReference>
<evidence type="ECO:0000256" key="1">
    <source>
        <dbReference type="ARBA" id="ARBA00004651"/>
    </source>
</evidence>
<dbReference type="FunFam" id="3.10.580.10:FF:000002">
    <property type="entry name" value="Magnesium/cobalt efflux protein CorC"/>
    <property type="match status" value="1"/>
</dbReference>
<evidence type="ECO:0000256" key="4">
    <source>
        <dbReference type="ARBA" id="ARBA00022692"/>
    </source>
</evidence>
<dbReference type="SUPFAM" id="SSF54631">
    <property type="entry name" value="CBS-domain pair"/>
    <property type="match status" value="1"/>
</dbReference>
<dbReference type="Proteomes" id="UP000178187">
    <property type="component" value="Unassembled WGS sequence"/>
</dbReference>
<evidence type="ECO:0000256" key="5">
    <source>
        <dbReference type="ARBA" id="ARBA00022737"/>
    </source>
</evidence>
<comment type="subcellular location">
    <subcellularLocation>
        <location evidence="1">Cell membrane</location>
        <topology evidence="1">Multi-pass membrane protein</topology>
    </subcellularLocation>
</comment>
<evidence type="ECO:0000259" key="12">
    <source>
        <dbReference type="PROSITE" id="PS51371"/>
    </source>
</evidence>
<reference evidence="14 15" key="1">
    <citation type="journal article" date="2016" name="Nat. Commun.">
        <title>Thousands of microbial genomes shed light on interconnected biogeochemical processes in an aquifer system.</title>
        <authorList>
            <person name="Anantharaman K."/>
            <person name="Brown C.T."/>
            <person name="Hug L.A."/>
            <person name="Sharon I."/>
            <person name="Castelle C.J."/>
            <person name="Probst A.J."/>
            <person name="Thomas B.C."/>
            <person name="Singh A."/>
            <person name="Wilkins M.J."/>
            <person name="Karaoz U."/>
            <person name="Brodie E.L."/>
            <person name="Williams K.H."/>
            <person name="Hubbard S.S."/>
            <person name="Banfield J.F."/>
        </authorList>
    </citation>
    <scope>NUCLEOTIDE SEQUENCE [LARGE SCALE GENOMIC DNA]</scope>
</reference>
<evidence type="ECO:0000256" key="11">
    <source>
        <dbReference type="SAM" id="Phobius"/>
    </source>
</evidence>
<dbReference type="Gene3D" id="3.10.580.10">
    <property type="entry name" value="CBS-domain"/>
    <property type="match status" value="1"/>
</dbReference>
<dbReference type="InterPro" id="IPR000644">
    <property type="entry name" value="CBS_dom"/>
</dbReference>
<keyword evidence="5" id="KW-0677">Repeat</keyword>
<dbReference type="EMBL" id="MHFR01000060">
    <property type="protein sequence ID" value="OGW95619.1"/>
    <property type="molecule type" value="Genomic_DNA"/>
</dbReference>
<evidence type="ECO:0000256" key="9">
    <source>
        <dbReference type="PROSITE-ProRule" id="PRU00703"/>
    </source>
</evidence>
<feature type="transmembrane region" description="Helical" evidence="11">
    <location>
        <begin position="60"/>
        <end position="79"/>
    </location>
</feature>
<comment type="caution">
    <text evidence="14">The sequence shown here is derived from an EMBL/GenBank/DDBJ whole genome shotgun (WGS) entry which is preliminary data.</text>
</comment>
<evidence type="ECO:0000259" key="13">
    <source>
        <dbReference type="PROSITE" id="PS51846"/>
    </source>
</evidence>
<dbReference type="InterPro" id="IPR002550">
    <property type="entry name" value="CNNM"/>
</dbReference>
<gene>
    <name evidence="14" type="ORF">A3G33_11525</name>
</gene>
<dbReference type="Pfam" id="PF00571">
    <property type="entry name" value="CBS"/>
    <property type="match status" value="2"/>
</dbReference>